<keyword evidence="1" id="KW-0812">Transmembrane</keyword>
<dbReference type="OrthoDB" id="282116at2"/>
<dbReference type="STRING" id="1121409.SAMN02745124_00736"/>
<feature type="transmembrane region" description="Helical" evidence="1">
    <location>
        <begin position="16"/>
        <end position="35"/>
    </location>
</feature>
<dbReference type="EMBL" id="FQXS01000003">
    <property type="protein sequence ID" value="SHH50478.1"/>
    <property type="molecule type" value="Genomic_DNA"/>
</dbReference>
<reference evidence="2 3" key="1">
    <citation type="submission" date="2016-11" db="EMBL/GenBank/DDBJ databases">
        <authorList>
            <person name="Jaros S."/>
            <person name="Januszkiewicz K."/>
            <person name="Wedrychowicz H."/>
        </authorList>
    </citation>
    <scope>NUCLEOTIDE SEQUENCE [LARGE SCALE GENOMIC DNA]</scope>
    <source>
        <strain evidence="2 3">DSM 9705</strain>
    </source>
</reference>
<feature type="transmembrane region" description="Helical" evidence="1">
    <location>
        <begin position="47"/>
        <end position="65"/>
    </location>
</feature>
<gene>
    <name evidence="2" type="ORF">SAMN02745124_00736</name>
</gene>
<accession>A0A1M5TIG4</accession>
<protein>
    <submittedName>
        <fullName evidence="2">Uncharacterized protein</fullName>
    </submittedName>
</protein>
<evidence type="ECO:0000256" key="1">
    <source>
        <dbReference type="SAM" id="Phobius"/>
    </source>
</evidence>
<proteinExistence type="predicted"/>
<dbReference type="Proteomes" id="UP000184139">
    <property type="component" value="Unassembled WGS sequence"/>
</dbReference>
<dbReference type="AlphaFoldDB" id="A0A1M5TIG4"/>
<keyword evidence="3" id="KW-1185">Reference proteome</keyword>
<keyword evidence="1" id="KW-0472">Membrane</keyword>
<dbReference type="RefSeq" id="WP_073373476.1">
    <property type="nucleotide sequence ID" value="NZ_FQXS01000003.1"/>
</dbReference>
<keyword evidence="1" id="KW-1133">Transmembrane helix</keyword>
<evidence type="ECO:0000313" key="3">
    <source>
        <dbReference type="Proteomes" id="UP000184139"/>
    </source>
</evidence>
<sequence>MAEKKHMFDDPKNVRRVLYVLYCCCALLFILDFVIQRHLVHPWERLVGFYAVYGFVGCVVLVLIAKWMRTFLMRDEDYYDREELNVATTDGGDHVEH</sequence>
<organism evidence="2 3">
    <name type="scientific">Desulfofustis glycolicus DSM 9705</name>
    <dbReference type="NCBI Taxonomy" id="1121409"/>
    <lineage>
        <taxon>Bacteria</taxon>
        <taxon>Pseudomonadati</taxon>
        <taxon>Thermodesulfobacteriota</taxon>
        <taxon>Desulfobulbia</taxon>
        <taxon>Desulfobulbales</taxon>
        <taxon>Desulfocapsaceae</taxon>
        <taxon>Desulfofustis</taxon>
    </lineage>
</organism>
<evidence type="ECO:0000313" key="2">
    <source>
        <dbReference type="EMBL" id="SHH50478.1"/>
    </source>
</evidence>
<name>A0A1M5TIG4_9BACT</name>